<proteinExistence type="predicted"/>
<reference evidence="1" key="1">
    <citation type="submission" date="2013-04" db="EMBL/GenBank/DDBJ databases">
        <title>The Genome Sequence of Fonticula alba ATCC 38817.</title>
        <authorList>
            <consortium name="The Broad Institute Genomics Platform"/>
            <person name="Russ C."/>
            <person name="Cuomo C."/>
            <person name="Burger G."/>
            <person name="Gray M.W."/>
            <person name="Holland P.W.H."/>
            <person name="King N."/>
            <person name="Lang F.B.F."/>
            <person name="Roger A.J."/>
            <person name="Ruiz-Trillo I."/>
            <person name="Brown M."/>
            <person name="Walker B."/>
            <person name="Young S."/>
            <person name="Zeng Q."/>
            <person name="Gargeya S."/>
            <person name="Fitzgerald M."/>
            <person name="Haas B."/>
            <person name="Abouelleil A."/>
            <person name="Allen A.W."/>
            <person name="Alvarado L."/>
            <person name="Arachchi H.M."/>
            <person name="Berlin A.M."/>
            <person name="Chapman S.B."/>
            <person name="Gainer-Dewar J."/>
            <person name="Goldberg J."/>
            <person name="Griggs A."/>
            <person name="Gujja S."/>
            <person name="Hansen M."/>
            <person name="Howarth C."/>
            <person name="Imamovic A."/>
            <person name="Ireland A."/>
            <person name="Larimer J."/>
            <person name="McCowan C."/>
            <person name="Murphy C."/>
            <person name="Pearson M."/>
            <person name="Poon T.W."/>
            <person name="Priest M."/>
            <person name="Roberts A."/>
            <person name="Saif S."/>
            <person name="Shea T."/>
            <person name="Sisk P."/>
            <person name="Sykes S."/>
            <person name="Wortman J."/>
            <person name="Nusbaum C."/>
            <person name="Birren B."/>
        </authorList>
    </citation>
    <scope>NUCLEOTIDE SEQUENCE [LARGE SCALE GENOMIC DNA]</scope>
    <source>
        <strain evidence="1">ATCC 38817</strain>
    </source>
</reference>
<accession>A0A058YZY8</accession>
<dbReference type="EMBL" id="KB932219">
    <property type="protein sequence ID" value="KCV67431.1"/>
    <property type="molecule type" value="Genomic_DNA"/>
</dbReference>
<evidence type="ECO:0000313" key="1">
    <source>
        <dbReference type="EMBL" id="KCV67431.1"/>
    </source>
</evidence>
<sequence length="481" mass="49459">MAGIHRASPAAAAAAAAAAATPPIPCRMFSFNGTQVRVVAGTRPGLQPDAPGDGAWPWQLLMAPGLFARLAAGAPGPLFLAVGGLVLWARPDPRTTGGSVLLGHDVAALGPGEGPVLEARRFEPVELLAACLTVSMPRGAEPRRIPLAALDAQRLLVGRTQGLAISEILRLAIEGRSAVELAAVELRAADGRAVPTGMVTPATTVTLVAGPGVQLPGAPVTVALSVGRPRPGDADSAPYPRHVTLTSMYQAPHDLDVLLAPAGEAVARALARSAPAGGPFYVRHQDRVLEVRICPRPTVPGIALRASVRVAASLGSGSDGRPVALDVCEAPPAVAVAWLETDVALCPARRAHMVAELIGAPLTAGQIFRWAPSDALVRVVRLMDRDFRGIGAGQAGAFAAETVLFMQTASGPGEQPHHLVVVPEAPAGERALLLASVPMDRAPGTLLVSEAAFSRLAGPGRAHHRAIPFICQGGLLNVRCV</sequence>
<dbReference type="RefSeq" id="XP_009498158.1">
    <property type="nucleotide sequence ID" value="XM_009499883.1"/>
</dbReference>
<keyword evidence="2" id="KW-1185">Reference proteome</keyword>
<gene>
    <name evidence="1" type="ORF">H696_06123</name>
</gene>
<dbReference type="GeneID" id="20530848"/>
<organism evidence="1">
    <name type="scientific">Fonticula alba</name>
    <name type="common">Slime mold</name>
    <dbReference type="NCBI Taxonomy" id="691883"/>
    <lineage>
        <taxon>Eukaryota</taxon>
        <taxon>Rotosphaerida</taxon>
        <taxon>Fonticulaceae</taxon>
        <taxon>Fonticula</taxon>
    </lineage>
</organism>
<dbReference type="Proteomes" id="UP000030693">
    <property type="component" value="Unassembled WGS sequence"/>
</dbReference>
<name>A0A058YZY8_FONAL</name>
<dbReference type="AlphaFoldDB" id="A0A058YZY8"/>
<evidence type="ECO:0000313" key="2">
    <source>
        <dbReference type="Proteomes" id="UP000030693"/>
    </source>
</evidence>
<protein>
    <submittedName>
        <fullName evidence="1">Uncharacterized protein</fullName>
    </submittedName>
</protein>